<proteinExistence type="predicted"/>
<gene>
    <name evidence="2" type="ORF">UL81_01040</name>
</gene>
<keyword evidence="1" id="KW-0472">Membrane</keyword>
<dbReference type="HOGENOM" id="CLU_3097788_0_0_11"/>
<dbReference type="RefSeq" id="WP_211292336.1">
    <property type="nucleotide sequence ID" value="NZ_CP027001.1"/>
</dbReference>
<protein>
    <submittedName>
        <fullName evidence="2">Uncharacterized protein</fullName>
    </submittedName>
</protein>
<keyword evidence="1" id="KW-1133">Transmembrane helix</keyword>
<name>A0A0F6T9K4_9CORY</name>
<evidence type="ECO:0000313" key="2">
    <source>
        <dbReference type="EMBL" id="AKE38194.1"/>
    </source>
</evidence>
<accession>A0A0F6T9K4</accession>
<keyword evidence="1" id="KW-0812">Transmembrane</keyword>
<dbReference type="EMBL" id="CP011311">
    <property type="protein sequence ID" value="AKE38194.1"/>
    <property type="molecule type" value="Genomic_DNA"/>
</dbReference>
<evidence type="ECO:0000313" key="3">
    <source>
        <dbReference type="Proteomes" id="UP000033566"/>
    </source>
</evidence>
<dbReference type="KEGG" id="ccj:UL81_01040"/>
<reference evidence="2 3" key="1">
    <citation type="journal article" date="2015" name="Genome Announc.">
        <title>Complete Genome Sequence of Corynebacterium camporealensis DSM 44610, Isolated from the Milk of a Manchega Sheep with Subclinical Mastitis.</title>
        <authorList>
            <person name="Ruckert C."/>
            <person name="Albersmeier A."/>
            <person name="Winkler A."/>
            <person name="Tauch A."/>
        </authorList>
    </citation>
    <scope>NUCLEOTIDE SEQUENCE [LARGE SCALE GENOMIC DNA]</scope>
    <source>
        <strain evidence="2 3">DSM 44610</strain>
    </source>
</reference>
<feature type="transmembrane region" description="Helical" evidence="1">
    <location>
        <begin position="20"/>
        <end position="39"/>
    </location>
</feature>
<organism evidence="2 3">
    <name type="scientific">Corynebacterium camporealensis</name>
    <dbReference type="NCBI Taxonomy" id="161896"/>
    <lineage>
        <taxon>Bacteria</taxon>
        <taxon>Bacillati</taxon>
        <taxon>Actinomycetota</taxon>
        <taxon>Actinomycetes</taxon>
        <taxon>Mycobacteriales</taxon>
        <taxon>Corynebacteriaceae</taxon>
        <taxon>Corynebacterium</taxon>
    </lineage>
</organism>
<dbReference type="PATRIC" id="fig|161896.4.peg.203"/>
<keyword evidence="3" id="KW-1185">Reference proteome</keyword>
<dbReference type="AlphaFoldDB" id="A0A0F6T9K4"/>
<dbReference type="Proteomes" id="UP000033566">
    <property type="component" value="Chromosome"/>
</dbReference>
<sequence length="51" mass="5474">MIVMLIVLTVLAYLFPEERGYAASLTIAGVVLVLAFLALRGKSAQTVNQAH</sequence>
<evidence type="ECO:0000256" key="1">
    <source>
        <dbReference type="SAM" id="Phobius"/>
    </source>
</evidence>